<keyword evidence="11" id="KW-1185">Reference proteome</keyword>
<evidence type="ECO:0000256" key="7">
    <source>
        <dbReference type="ARBA" id="ARBA00023136"/>
    </source>
</evidence>
<evidence type="ECO:0000256" key="5">
    <source>
        <dbReference type="ARBA" id="ARBA00022692"/>
    </source>
</evidence>
<feature type="transmembrane region" description="Helical" evidence="8">
    <location>
        <begin position="43"/>
        <end position="61"/>
    </location>
</feature>
<feature type="transmembrane region" description="Helical" evidence="8">
    <location>
        <begin position="262"/>
        <end position="282"/>
    </location>
</feature>
<dbReference type="InterPro" id="IPR004626">
    <property type="entry name" value="RarD"/>
</dbReference>
<evidence type="ECO:0000256" key="8">
    <source>
        <dbReference type="SAM" id="Phobius"/>
    </source>
</evidence>
<dbReference type="Proteomes" id="UP000642488">
    <property type="component" value="Unassembled WGS sequence"/>
</dbReference>
<feature type="transmembrane region" description="Helical" evidence="8">
    <location>
        <begin position="236"/>
        <end position="256"/>
    </location>
</feature>
<dbReference type="NCBIfam" id="TIGR00688">
    <property type="entry name" value="rarD"/>
    <property type="match status" value="1"/>
</dbReference>
<comment type="subcellular location">
    <subcellularLocation>
        <location evidence="1">Cell membrane</location>
        <topology evidence="1">Multi-pass membrane protein</topology>
    </subcellularLocation>
</comment>
<feature type="transmembrane region" description="Helical" evidence="8">
    <location>
        <begin position="148"/>
        <end position="165"/>
    </location>
</feature>
<feature type="transmembrane region" description="Helical" evidence="8">
    <location>
        <begin position="177"/>
        <end position="194"/>
    </location>
</feature>
<comment type="similarity">
    <text evidence="2">Belongs to the EamA transporter family.</text>
</comment>
<evidence type="ECO:0000256" key="3">
    <source>
        <dbReference type="ARBA" id="ARBA00022448"/>
    </source>
</evidence>
<accession>A0A934MEL3</accession>
<sequence>MSDKAVGVAAILGCSTVWGLSPLFYDLLNAVSAWDILAHRTLWASILFGLVVWAQGHGGTLRRLIADRRSLGLLAVAAAMISLNWLVFILSVQLGHVVEASLGYYIFPLVTVLIGRFLFGDRPTAVQWIAVALATLGVSVLAAGLGAAPWVSLTLAISFGIYGALKRGLDAPAQVTVLVEVLCLLPIALAWIGWRGGAGLDGGTVQAALLFATGPMTALPLILFSMAARRITSATLGILSYLNPTLQFLCGVIWLAEPFTRAHAWAFPLIWAAVALYSVSLWRASNAARSAARAASASSTT</sequence>
<dbReference type="GO" id="GO:0005886">
    <property type="term" value="C:plasma membrane"/>
    <property type="evidence" value="ECO:0007669"/>
    <property type="project" value="UniProtKB-SubCell"/>
</dbReference>
<keyword evidence="3" id="KW-0813">Transport</keyword>
<name>A0A934MEL3_9RHOB</name>
<proteinExistence type="inferred from homology"/>
<evidence type="ECO:0000256" key="2">
    <source>
        <dbReference type="ARBA" id="ARBA00007362"/>
    </source>
</evidence>
<reference evidence="10" key="1">
    <citation type="submission" date="2020-12" db="EMBL/GenBank/DDBJ databases">
        <title>Bacterial taxonomy.</title>
        <authorList>
            <person name="Pan X."/>
        </authorList>
    </citation>
    <scope>NUCLEOTIDE SEQUENCE</scope>
    <source>
        <strain evidence="10">KCTC 52957</strain>
    </source>
</reference>
<gene>
    <name evidence="10" type="primary">rarD</name>
    <name evidence="10" type="ORF">ILP92_12465</name>
</gene>
<comment type="caution">
    <text evidence="10">The sequence shown here is derived from an EMBL/GenBank/DDBJ whole genome shotgun (WGS) entry which is preliminary data.</text>
</comment>
<dbReference type="InterPro" id="IPR000620">
    <property type="entry name" value="EamA_dom"/>
</dbReference>
<dbReference type="PANTHER" id="PTHR22911:SF137">
    <property type="entry name" value="SOLUTE CARRIER FAMILY 35 MEMBER G2-RELATED"/>
    <property type="match status" value="1"/>
</dbReference>
<keyword evidence="6 8" id="KW-1133">Transmembrane helix</keyword>
<dbReference type="AlphaFoldDB" id="A0A934MEL3"/>
<feature type="transmembrane region" description="Helical" evidence="8">
    <location>
        <begin position="126"/>
        <end position="142"/>
    </location>
</feature>
<organism evidence="10 11">
    <name type="scientific">Palleronia pontilimi</name>
    <dbReference type="NCBI Taxonomy" id="1964209"/>
    <lineage>
        <taxon>Bacteria</taxon>
        <taxon>Pseudomonadati</taxon>
        <taxon>Pseudomonadota</taxon>
        <taxon>Alphaproteobacteria</taxon>
        <taxon>Rhodobacterales</taxon>
        <taxon>Roseobacteraceae</taxon>
        <taxon>Palleronia</taxon>
    </lineage>
</organism>
<keyword evidence="7 8" id="KW-0472">Membrane</keyword>
<feature type="transmembrane region" description="Helical" evidence="8">
    <location>
        <begin position="102"/>
        <end position="119"/>
    </location>
</feature>
<dbReference type="Pfam" id="PF00892">
    <property type="entry name" value="EamA"/>
    <property type="match status" value="1"/>
</dbReference>
<evidence type="ECO:0000313" key="11">
    <source>
        <dbReference type="Proteomes" id="UP000642488"/>
    </source>
</evidence>
<evidence type="ECO:0000256" key="4">
    <source>
        <dbReference type="ARBA" id="ARBA00022475"/>
    </source>
</evidence>
<dbReference type="EMBL" id="JAEKPD010000010">
    <property type="protein sequence ID" value="MBJ3763561.1"/>
    <property type="molecule type" value="Genomic_DNA"/>
</dbReference>
<evidence type="ECO:0000256" key="1">
    <source>
        <dbReference type="ARBA" id="ARBA00004651"/>
    </source>
</evidence>
<evidence type="ECO:0000256" key="6">
    <source>
        <dbReference type="ARBA" id="ARBA00022989"/>
    </source>
</evidence>
<dbReference type="SUPFAM" id="SSF103481">
    <property type="entry name" value="Multidrug resistance efflux transporter EmrE"/>
    <property type="match status" value="2"/>
</dbReference>
<dbReference type="InterPro" id="IPR037185">
    <property type="entry name" value="EmrE-like"/>
</dbReference>
<feature type="transmembrane region" description="Helical" evidence="8">
    <location>
        <begin position="73"/>
        <end position="96"/>
    </location>
</feature>
<feature type="transmembrane region" description="Helical" evidence="8">
    <location>
        <begin position="206"/>
        <end position="224"/>
    </location>
</feature>
<keyword evidence="5 8" id="KW-0812">Transmembrane</keyword>
<feature type="domain" description="EamA" evidence="9">
    <location>
        <begin position="7"/>
        <end position="141"/>
    </location>
</feature>
<keyword evidence="4" id="KW-1003">Cell membrane</keyword>
<evidence type="ECO:0000259" key="9">
    <source>
        <dbReference type="Pfam" id="PF00892"/>
    </source>
</evidence>
<dbReference type="PANTHER" id="PTHR22911">
    <property type="entry name" value="ACYL-MALONYL CONDENSING ENZYME-RELATED"/>
    <property type="match status" value="1"/>
</dbReference>
<evidence type="ECO:0000313" key="10">
    <source>
        <dbReference type="EMBL" id="MBJ3763561.1"/>
    </source>
</evidence>
<protein>
    <submittedName>
        <fullName evidence="10">EamA family transporter RarD</fullName>
    </submittedName>
</protein>